<dbReference type="Proteomes" id="UP000289340">
    <property type="component" value="Chromosome 2"/>
</dbReference>
<dbReference type="AlphaFoldDB" id="A0A445LPP1"/>
<evidence type="ECO:0008006" key="4">
    <source>
        <dbReference type="Google" id="ProtNLM"/>
    </source>
</evidence>
<dbReference type="PANTHER" id="PTHR12433:SF12">
    <property type="entry name" value="MEDIATOR OF RNA POLYMERASE II TRANSCRIPTION SUBUNIT 25"/>
    <property type="match status" value="1"/>
</dbReference>
<evidence type="ECO:0000313" key="2">
    <source>
        <dbReference type="EMBL" id="RZC24897.1"/>
    </source>
</evidence>
<feature type="compositionally biased region" description="Polar residues" evidence="1">
    <location>
        <begin position="280"/>
        <end position="292"/>
    </location>
</feature>
<dbReference type="EMBL" id="QZWG01000002">
    <property type="protein sequence ID" value="RZC24897.1"/>
    <property type="molecule type" value="Genomic_DNA"/>
</dbReference>
<evidence type="ECO:0000256" key="1">
    <source>
        <dbReference type="SAM" id="MobiDB-lite"/>
    </source>
</evidence>
<dbReference type="GO" id="GO:0016592">
    <property type="term" value="C:mediator complex"/>
    <property type="evidence" value="ECO:0007669"/>
    <property type="project" value="TreeGrafter"/>
</dbReference>
<dbReference type="PANTHER" id="PTHR12433">
    <property type="entry name" value="MEDIATOR OF RNA POLYMERASE II TRANSCRIPTION SUBUNIT 25"/>
    <property type="match status" value="1"/>
</dbReference>
<feature type="region of interest" description="Disordered" evidence="1">
    <location>
        <begin position="241"/>
        <end position="319"/>
    </location>
</feature>
<reference evidence="2 3" key="1">
    <citation type="submission" date="2018-09" db="EMBL/GenBank/DDBJ databases">
        <title>A high-quality reference genome of wild soybean provides a powerful tool to mine soybean genomes.</title>
        <authorList>
            <person name="Xie M."/>
            <person name="Chung C.Y.L."/>
            <person name="Li M.-W."/>
            <person name="Wong F.-L."/>
            <person name="Chan T.-F."/>
            <person name="Lam H.-M."/>
        </authorList>
    </citation>
    <scope>NUCLEOTIDE SEQUENCE [LARGE SCALE GENOMIC DNA]</scope>
    <source>
        <strain evidence="3">cv. W05</strain>
        <tissue evidence="2">Hypocotyl of etiolated seedlings</tissue>
    </source>
</reference>
<dbReference type="GO" id="GO:0045944">
    <property type="term" value="P:positive regulation of transcription by RNA polymerase II"/>
    <property type="evidence" value="ECO:0007669"/>
    <property type="project" value="TreeGrafter"/>
</dbReference>
<evidence type="ECO:0000313" key="3">
    <source>
        <dbReference type="Proteomes" id="UP000289340"/>
    </source>
</evidence>
<dbReference type="GO" id="GO:0005667">
    <property type="term" value="C:transcription regulator complex"/>
    <property type="evidence" value="ECO:0007669"/>
    <property type="project" value="TreeGrafter"/>
</dbReference>
<feature type="compositionally biased region" description="Polar residues" evidence="1">
    <location>
        <begin position="252"/>
        <end position="264"/>
    </location>
</feature>
<accession>A0A445LPP1</accession>
<sequence length="532" mass="57994">MDSSSKTSLESSKTTTQATFPITFPIDLQGDLFSDLFPTSSMIIRDQIMEDVQNVRPDSQSILFPVIRQQAATNEMEAYDDFMTKLCNDIDNDILQMGEDNFKDLLSDEPIPLDGDISLDVLKAMEAGLGQELANTDTTGNSLNQFQSPVIPVHPYYGGASASSGAGVDANAFVAASAGGINASFGVGVNASGGNTSVRLATNPQNPLPVGATFGNFMFPNTTGNTLTHFQSCSSPPSFPVLPHASSSSSSHQQFPRFQSCSSPPSFPVLPHASSSSSSHQQFPRFQSCSSPPSFPVLPHASSSSSSHQQFPRFQSCSSPPSFPVLPHASSSSSSHQQFPRFQSCSSPSFPVLPHASSSSSSHQQFPRYLPQQMTGINPQGILASMPQYNQGHFWLRPPSLTDFPNFVHAWEGSLVGKIHSYCEFLNQARVVRKPTSPVMLTAEWSERLKIVLFIPTNAINYTMKIIGGPIDYVFFHIIQFNNLNLYDYMMSKNLCAKIELPSQTLILSITQSKYHYLGAIFPEDTIFVEPA</sequence>
<dbReference type="Gramene" id="XM_028349984.1">
    <property type="protein sequence ID" value="XP_028205785.1"/>
    <property type="gene ID" value="LOC114389328"/>
</dbReference>
<name>A0A445LPP1_GLYSO</name>
<organism evidence="2 3">
    <name type="scientific">Glycine soja</name>
    <name type="common">Wild soybean</name>
    <dbReference type="NCBI Taxonomy" id="3848"/>
    <lineage>
        <taxon>Eukaryota</taxon>
        <taxon>Viridiplantae</taxon>
        <taxon>Streptophyta</taxon>
        <taxon>Embryophyta</taxon>
        <taxon>Tracheophyta</taxon>
        <taxon>Spermatophyta</taxon>
        <taxon>Magnoliopsida</taxon>
        <taxon>eudicotyledons</taxon>
        <taxon>Gunneridae</taxon>
        <taxon>Pentapetalae</taxon>
        <taxon>rosids</taxon>
        <taxon>fabids</taxon>
        <taxon>Fabales</taxon>
        <taxon>Fabaceae</taxon>
        <taxon>Papilionoideae</taxon>
        <taxon>50 kb inversion clade</taxon>
        <taxon>NPAAA clade</taxon>
        <taxon>indigoferoid/millettioid clade</taxon>
        <taxon>Phaseoleae</taxon>
        <taxon>Glycine</taxon>
        <taxon>Glycine subgen. Soja</taxon>
    </lineage>
</organism>
<keyword evidence="3" id="KW-1185">Reference proteome</keyword>
<protein>
    <recommendedName>
        <fullName evidence="4">Mediator of RNA polymerase II transcription subunit 25</fullName>
    </recommendedName>
</protein>
<proteinExistence type="predicted"/>
<comment type="caution">
    <text evidence="2">The sequence shown here is derived from an EMBL/GenBank/DDBJ whole genome shotgun (WGS) entry which is preliminary data.</text>
</comment>
<gene>
    <name evidence="2" type="ORF">D0Y65_003869</name>
</gene>
<feature type="compositionally biased region" description="Polar residues" evidence="1">
    <location>
        <begin position="308"/>
        <end position="319"/>
    </location>
</feature>